<sequence>MRRSVDLRVSMSVVCAAVMGILAAFRAASMGPGATRGEAMFFLVLAVLMLLTAAFGAVYWWPGRGAPRVRFVDRAGYVGTEIRARGIVFALLVLMVTCAGFLSLGAGVEIVLGNDGLPWVGVILLLVAVPCPVFLAEVALGHVRSTSLVLAPDGIRSRGWSAESYLPWISVRRVRMVHHGFPEVLVEGDEGAAWARRRTSRLFSFDRIPGSPRIEVDARRFAVDPELLHRFLTLYAEQPQLRRELGTPVAAERLRSGSLQVVRSR</sequence>
<organism evidence="1 2">
    <name type="scientific">Rhodococcus sacchari</name>
    <dbReference type="NCBI Taxonomy" id="2962047"/>
    <lineage>
        <taxon>Bacteria</taxon>
        <taxon>Bacillati</taxon>
        <taxon>Actinomycetota</taxon>
        <taxon>Actinomycetes</taxon>
        <taxon>Mycobacteriales</taxon>
        <taxon>Nocardiaceae</taxon>
        <taxon>Rhodococcus</taxon>
    </lineage>
</organism>
<evidence type="ECO:0000313" key="2">
    <source>
        <dbReference type="Proteomes" id="UP001156484"/>
    </source>
</evidence>
<accession>A0ACD4DJP0</accession>
<evidence type="ECO:0000313" key="1">
    <source>
        <dbReference type="EMBL" id="UYP20279.1"/>
    </source>
</evidence>
<reference evidence="1" key="1">
    <citation type="submission" date="2022-10" db="EMBL/GenBank/DDBJ databases">
        <title>Rhodococcus ferula Z13 complete genome.</title>
        <authorList>
            <person name="Long X."/>
            <person name="Zang M."/>
        </authorList>
    </citation>
    <scope>NUCLEOTIDE SEQUENCE</scope>
    <source>
        <strain evidence="1">Z13</strain>
    </source>
</reference>
<keyword evidence="2" id="KW-1185">Reference proteome</keyword>
<name>A0ACD4DJP0_9NOCA</name>
<dbReference type="Proteomes" id="UP001156484">
    <property type="component" value="Chromosome"/>
</dbReference>
<dbReference type="EMBL" id="CP107551">
    <property type="protein sequence ID" value="UYP20279.1"/>
    <property type="molecule type" value="Genomic_DNA"/>
</dbReference>
<proteinExistence type="predicted"/>
<gene>
    <name evidence="1" type="ORF">OED52_07025</name>
</gene>
<protein>
    <submittedName>
        <fullName evidence="1">Uncharacterized protein</fullName>
    </submittedName>
</protein>